<keyword evidence="10" id="KW-0496">Mitochondrion</keyword>
<dbReference type="PANTHER" id="PTHR23152:SF7">
    <property type="entry name" value="2-OXOGLUTARATE DEHYDROGENASE COMPLEX COMPONENT E1"/>
    <property type="match status" value="1"/>
</dbReference>
<sequence length="196" mass="21472">MHRLRTCAARLRPLTASQAAQTVSQQRPITVANAGTRTFQPIRCYSAPVASEPFLNGTSSNYVEEMYYAWLENPKSVHKSWDVFFRNANAGAPPGSAYQSPLGLSVASGLVAPQLTSLVGAQPNVEKLVEDHLAVQSLIRAYQVWDTEQNKEQISFCGNITRFTQNLLNPADKRLCSAGDEQSCSSSDQLNVVLLL</sequence>
<evidence type="ECO:0000256" key="2">
    <source>
        <dbReference type="ARBA" id="ARBA00001964"/>
    </source>
</evidence>
<evidence type="ECO:0000313" key="16">
    <source>
        <dbReference type="EMBL" id="MED6258940.1"/>
    </source>
</evidence>
<gene>
    <name evidence="16" type="ORF">ATANTOWER_014611</name>
</gene>
<reference evidence="16 17" key="1">
    <citation type="submission" date="2021-07" db="EMBL/GenBank/DDBJ databases">
        <authorList>
            <person name="Palmer J.M."/>
        </authorList>
    </citation>
    <scope>NUCLEOTIDE SEQUENCE [LARGE SCALE GENOMIC DNA]</scope>
    <source>
        <strain evidence="16 17">AT_MEX2019</strain>
        <tissue evidence="16">Muscle</tissue>
    </source>
</reference>
<dbReference type="InterPro" id="IPR011603">
    <property type="entry name" value="2oxoglutarate_DH_E1"/>
</dbReference>
<keyword evidence="7" id="KW-0460">Magnesium</keyword>
<feature type="domain" description="2-oxoglutarate dehydrogenase E1 component N-terminal" evidence="15">
    <location>
        <begin position="53"/>
        <end position="91"/>
    </location>
</feature>
<evidence type="ECO:0000256" key="9">
    <source>
        <dbReference type="ARBA" id="ARBA00023052"/>
    </source>
</evidence>
<dbReference type="InterPro" id="IPR032106">
    <property type="entry name" value="2-oxogl_dehyd_N"/>
</dbReference>
<evidence type="ECO:0000256" key="8">
    <source>
        <dbReference type="ARBA" id="ARBA00023002"/>
    </source>
</evidence>
<evidence type="ECO:0000256" key="3">
    <source>
        <dbReference type="ARBA" id="ARBA00004123"/>
    </source>
</evidence>
<comment type="similarity">
    <text evidence="5">Belongs to the alpha-ketoglutarate dehydrogenase family.</text>
</comment>
<evidence type="ECO:0000256" key="14">
    <source>
        <dbReference type="ARBA" id="ARBA00051042"/>
    </source>
</evidence>
<protein>
    <recommendedName>
        <fullName evidence="6">oxoglutarate dehydrogenase (succinyl-transferring)</fullName>
        <ecNumber evidence="6">1.2.4.2</ecNumber>
    </recommendedName>
    <alternativeName>
        <fullName evidence="13">Alpha-ketoglutarate dehydrogenase</fullName>
    </alternativeName>
</protein>
<keyword evidence="8" id="KW-0560">Oxidoreductase</keyword>
<evidence type="ECO:0000256" key="7">
    <source>
        <dbReference type="ARBA" id="ARBA00022842"/>
    </source>
</evidence>
<evidence type="ECO:0000256" key="5">
    <source>
        <dbReference type="ARBA" id="ARBA00006936"/>
    </source>
</evidence>
<comment type="subcellular location">
    <subcellularLocation>
        <location evidence="4">Mitochondrion</location>
    </subcellularLocation>
    <subcellularLocation>
        <location evidence="3">Nucleus</location>
    </subcellularLocation>
</comment>
<keyword evidence="17" id="KW-1185">Reference proteome</keyword>
<comment type="caution">
    <text evidence="16">The sequence shown here is derived from an EMBL/GenBank/DDBJ whole genome shotgun (WGS) entry which is preliminary data.</text>
</comment>
<comment type="cofactor">
    <cofactor evidence="2">
        <name>thiamine diphosphate</name>
        <dbReference type="ChEBI" id="CHEBI:58937"/>
    </cofactor>
</comment>
<name>A0ABU7CAY8_9TELE</name>
<evidence type="ECO:0000256" key="6">
    <source>
        <dbReference type="ARBA" id="ARBA00012280"/>
    </source>
</evidence>
<organism evidence="16 17">
    <name type="scientific">Ataeniobius toweri</name>
    <dbReference type="NCBI Taxonomy" id="208326"/>
    <lineage>
        <taxon>Eukaryota</taxon>
        <taxon>Metazoa</taxon>
        <taxon>Chordata</taxon>
        <taxon>Craniata</taxon>
        <taxon>Vertebrata</taxon>
        <taxon>Euteleostomi</taxon>
        <taxon>Actinopterygii</taxon>
        <taxon>Neopterygii</taxon>
        <taxon>Teleostei</taxon>
        <taxon>Neoteleostei</taxon>
        <taxon>Acanthomorphata</taxon>
        <taxon>Ovalentaria</taxon>
        <taxon>Atherinomorphae</taxon>
        <taxon>Cyprinodontiformes</taxon>
        <taxon>Goodeidae</taxon>
        <taxon>Ataeniobius</taxon>
    </lineage>
</organism>
<evidence type="ECO:0000256" key="4">
    <source>
        <dbReference type="ARBA" id="ARBA00004173"/>
    </source>
</evidence>
<dbReference type="EC" id="1.2.4.2" evidence="6"/>
<evidence type="ECO:0000256" key="10">
    <source>
        <dbReference type="ARBA" id="ARBA00023128"/>
    </source>
</evidence>
<keyword evidence="9" id="KW-0786">Thiamine pyrophosphate</keyword>
<dbReference type="EMBL" id="JAHUTI010081719">
    <property type="protein sequence ID" value="MED6258940.1"/>
    <property type="molecule type" value="Genomic_DNA"/>
</dbReference>
<evidence type="ECO:0000313" key="17">
    <source>
        <dbReference type="Proteomes" id="UP001345963"/>
    </source>
</evidence>
<proteinExistence type="inferred from homology"/>
<evidence type="ECO:0000256" key="1">
    <source>
        <dbReference type="ARBA" id="ARBA00001946"/>
    </source>
</evidence>
<dbReference type="Proteomes" id="UP001345963">
    <property type="component" value="Unassembled WGS sequence"/>
</dbReference>
<evidence type="ECO:0000256" key="13">
    <source>
        <dbReference type="ARBA" id="ARBA00030680"/>
    </source>
</evidence>
<comment type="catalytic activity">
    <reaction evidence="14">
        <text>N(6)-[(R)-lipoyl]-L-lysyl-[protein] + 2-oxoglutarate + H(+) = N(6)-[(R)-S(8)-succinyldihydrolipoyl]-L-lysyl-[protein] + CO2</text>
        <dbReference type="Rhea" id="RHEA:12188"/>
        <dbReference type="Rhea" id="RHEA-COMP:10474"/>
        <dbReference type="Rhea" id="RHEA-COMP:20092"/>
        <dbReference type="ChEBI" id="CHEBI:15378"/>
        <dbReference type="ChEBI" id="CHEBI:16526"/>
        <dbReference type="ChEBI" id="CHEBI:16810"/>
        <dbReference type="ChEBI" id="CHEBI:83099"/>
        <dbReference type="ChEBI" id="CHEBI:83120"/>
        <dbReference type="EC" id="1.2.4.2"/>
    </reaction>
    <physiologicalReaction direction="left-to-right" evidence="14">
        <dbReference type="Rhea" id="RHEA:12189"/>
    </physiologicalReaction>
</comment>
<evidence type="ECO:0000259" key="15">
    <source>
        <dbReference type="Pfam" id="PF16078"/>
    </source>
</evidence>
<keyword evidence="12" id="KW-0539">Nucleus</keyword>
<keyword evidence="11" id="KW-0324">Glycolysis</keyword>
<evidence type="ECO:0000256" key="12">
    <source>
        <dbReference type="ARBA" id="ARBA00023242"/>
    </source>
</evidence>
<accession>A0ABU7CAY8</accession>
<evidence type="ECO:0000256" key="11">
    <source>
        <dbReference type="ARBA" id="ARBA00023152"/>
    </source>
</evidence>
<dbReference type="Pfam" id="PF16078">
    <property type="entry name" value="2-oxogl_dehyd_N"/>
    <property type="match status" value="1"/>
</dbReference>
<comment type="cofactor">
    <cofactor evidence="1">
        <name>Mg(2+)</name>
        <dbReference type="ChEBI" id="CHEBI:18420"/>
    </cofactor>
</comment>
<dbReference type="PANTHER" id="PTHR23152">
    <property type="entry name" value="2-OXOGLUTARATE DEHYDROGENASE"/>
    <property type="match status" value="1"/>
</dbReference>